<reference evidence="1 2" key="1">
    <citation type="journal article" date="2014" name="Genome Announc.">
        <title>Draft Genome Sequences of Marine Flavobacterium Nonlabens Strains NR17, NR24, NR27, NR32, NR33, and Ara13.</title>
        <authorList>
            <person name="Nakanishi M."/>
            <person name="Meirelles P."/>
            <person name="Suzuki R."/>
            <person name="Takatani N."/>
            <person name="Mino S."/>
            <person name="Suda W."/>
            <person name="Oshima K."/>
            <person name="Hattori M."/>
            <person name="Ohkuma M."/>
            <person name="Hosokawa M."/>
            <person name="Miyashita K."/>
            <person name="Thompson F.L."/>
            <person name="Niwa A."/>
            <person name="Sawabe T."/>
            <person name="Sawabe T."/>
        </authorList>
    </citation>
    <scope>NUCLEOTIDE SEQUENCE [LARGE SCALE GENOMIC DNA]</scope>
    <source>
        <strain evidence="2">JCM19296</strain>
    </source>
</reference>
<dbReference type="EMBL" id="BBLG01000005">
    <property type="protein sequence ID" value="GAK76842.1"/>
    <property type="molecule type" value="Genomic_DNA"/>
</dbReference>
<dbReference type="AlphaFoldDB" id="A0A081DD46"/>
<sequence length="233" mass="26767">MRILSILFVFILGISCTEKVKEPKPLIEIYQLNKRIASYEGEAVVFTKEMTEKDPEFTQRYQDIIRRTADGNWTPNGGFTAESGDLKSTPIISNEQILGFDFIKAELFLKEEACNLLSAPNKLKDDHPDVQLVITSNKEPIMYFYKASMMSRWYIGNAYFTSGCDIFYAEEKIPQKKDGFIGPTSDNIIPSKRNVIPIFRDSVNHRYFEKIVNLKQDTAFYNAFKRAGKIIAE</sequence>
<dbReference type="Proteomes" id="UP000028980">
    <property type="component" value="Unassembled WGS sequence"/>
</dbReference>
<comment type="caution">
    <text evidence="1">The sequence shown here is derived from an EMBL/GenBank/DDBJ whole genome shotgun (WGS) entry which is preliminary data.</text>
</comment>
<protein>
    <submittedName>
        <fullName evidence="1">Uncharacterized protein</fullName>
    </submittedName>
</protein>
<evidence type="ECO:0000313" key="1">
    <source>
        <dbReference type="EMBL" id="GAK76842.1"/>
    </source>
</evidence>
<proteinExistence type="predicted"/>
<evidence type="ECO:0000313" key="2">
    <source>
        <dbReference type="Proteomes" id="UP000028980"/>
    </source>
</evidence>
<accession>A0A081DD46</accession>
<dbReference type="PROSITE" id="PS51257">
    <property type="entry name" value="PROKAR_LIPOPROTEIN"/>
    <property type="match status" value="1"/>
</dbReference>
<gene>
    <name evidence="1" type="ORF">JCM19296_2442</name>
</gene>
<organism evidence="1 2">
    <name type="scientific">Nonlabens ulvanivorans</name>
    <name type="common">Persicivirga ulvanivorans</name>
    <dbReference type="NCBI Taxonomy" id="906888"/>
    <lineage>
        <taxon>Bacteria</taxon>
        <taxon>Pseudomonadati</taxon>
        <taxon>Bacteroidota</taxon>
        <taxon>Flavobacteriia</taxon>
        <taxon>Flavobacteriales</taxon>
        <taxon>Flavobacteriaceae</taxon>
        <taxon>Nonlabens</taxon>
    </lineage>
</organism>
<name>A0A081DD46_NONUL</name>